<comment type="caution">
    <text evidence="1">The sequence shown here is derived from an EMBL/GenBank/DDBJ whole genome shotgun (WGS) entry which is preliminary data.</text>
</comment>
<evidence type="ECO:0000313" key="2">
    <source>
        <dbReference type="Proteomes" id="UP001139494"/>
    </source>
</evidence>
<proteinExistence type="predicted"/>
<name>A0A9R1CVP2_9EURY</name>
<keyword evidence="2" id="KW-1185">Reference proteome</keyword>
<dbReference type="EMBL" id="JAHLKM010000030">
    <property type="protein sequence ID" value="MCQ4334623.1"/>
    <property type="molecule type" value="Genomic_DNA"/>
</dbReference>
<evidence type="ECO:0000313" key="1">
    <source>
        <dbReference type="EMBL" id="MCQ4334623.1"/>
    </source>
</evidence>
<dbReference type="Pfam" id="PF21983">
    <property type="entry name" value="NikA-like"/>
    <property type="match status" value="1"/>
</dbReference>
<protein>
    <submittedName>
        <fullName evidence="1">Uncharacterized protein</fullName>
    </submittedName>
</protein>
<dbReference type="InterPro" id="IPR053842">
    <property type="entry name" value="NikA-like"/>
</dbReference>
<sequence length="145" mass="16582">MAERTKQVAISVSEAEKRRIRQTAAAADQSMSAFVRQRALDGLEVPEQEEPDTYAPLEDFIESRLAVDSDADPIAKRRLYERYVGFCEDVYPEHEVETQHKFTREIGNVDGVATGRVYLSADEPNPTRTRCFKNLRLRKSGELEF</sequence>
<accession>A0A9R1CVP2</accession>
<dbReference type="AlphaFoldDB" id="A0A9R1CVP2"/>
<dbReference type="Proteomes" id="UP001139494">
    <property type="component" value="Unassembled WGS sequence"/>
</dbReference>
<gene>
    <name evidence="1" type="ORF">KM295_14280</name>
</gene>
<reference evidence="1" key="1">
    <citation type="journal article" date="2023" name="Front. Microbiol.">
        <title>Genomic-based phylogenetic and metabolic analyses of the genus Natronomonas, and description of Natronomonas aquatica sp. nov.</title>
        <authorList>
            <person name="Garcia-Roldan A."/>
            <person name="Duran-Viseras A."/>
            <person name="de la Haba R.R."/>
            <person name="Corral P."/>
            <person name="Sanchez-Porro C."/>
            <person name="Ventosa A."/>
        </authorList>
    </citation>
    <scope>NUCLEOTIDE SEQUENCE</scope>
    <source>
        <strain evidence="1">F2-12</strain>
    </source>
</reference>
<organism evidence="1 2">
    <name type="scientific">Natronomonas aquatica</name>
    <dbReference type="NCBI Taxonomy" id="2841590"/>
    <lineage>
        <taxon>Archaea</taxon>
        <taxon>Methanobacteriati</taxon>
        <taxon>Methanobacteriota</taxon>
        <taxon>Stenosarchaea group</taxon>
        <taxon>Halobacteria</taxon>
        <taxon>Halobacteriales</taxon>
        <taxon>Natronomonadaceae</taxon>
        <taxon>Natronomonas</taxon>
    </lineage>
</organism>
<dbReference type="RefSeq" id="WP_256030687.1">
    <property type="nucleotide sequence ID" value="NZ_JAHLKM010000030.1"/>
</dbReference>